<dbReference type="PANTHER" id="PTHR31234">
    <property type="entry name" value="LATE EMBRYOGENESIS ABUNDANT (LEA) HYDROXYPROLINE-RICH GLYCOPROTEIN FAMILY"/>
    <property type="match status" value="1"/>
</dbReference>
<evidence type="ECO:0000256" key="2">
    <source>
        <dbReference type="ARBA" id="ARBA00023136"/>
    </source>
</evidence>
<keyword evidence="2" id="KW-0472">Membrane</keyword>
<protein>
    <submittedName>
        <fullName evidence="3">Uncharacterized protein</fullName>
    </submittedName>
</protein>
<sequence>MAAAGAAASSCCSSSPYTRPQLPSYSVESLSVGDFEFDHPVDRTKLVAMVSAVNPNEMIGITYGEGSRVMVTYQDTVLCDGKLPSFYQGHLNKTVMRVEMEGHSFPISIHVIISTTPSRTKEVGCLLRPPL</sequence>
<evidence type="ECO:0000313" key="4">
    <source>
        <dbReference type="Proteomes" id="UP001222027"/>
    </source>
</evidence>
<comment type="caution">
    <text evidence="3">The sequence shown here is derived from an EMBL/GenBank/DDBJ whole genome shotgun (WGS) entry which is preliminary data.</text>
</comment>
<name>A0AAV8RFB3_ENSVE</name>
<evidence type="ECO:0000256" key="1">
    <source>
        <dbReference type="ARBA" id="ARBA00004370"/>
    </source>
</evidence>
<accession>A0AAV8RFB3</accession>
<dbReference type="AlphaFoldDB" id="A0AAV8RFB3"/>
<dbReference type="Proteomes" id="UP001222027">
    <property type="component" value="Unassembled WGS sequence"/>
</dbReference>
<dbReference type="GO" id="GO:0005886">
    <property type="term" value="C:plasma membrane"/>
    <property type="evidence" value="ECO:0007669"/>
    <property type="project" value="TreeGrafter"/>
</dbReference>
<dbReference type="EMBL" id="JAQQAF010000004">
    <property type="protein sequence ID" value="KAJ8494221.1"/>
    <property type="molecule type" value="Genomic_DNA"/>
</dbReference>
<dbReference type="InterPro" id="IPR044839">
    <property type="entry name" value="NDR1-like"/>
</dbReference>
<dbReference type="PANTHER" id="PTHR31234:SF72">
    <property type="entry name" value="NDR1_HIN1-LIKE PROTEIN 6"/>
    <property type="match status" value="1"/>
</dbReference>
<gene>
    <name evidence="3" type="ORF">OPV22_015942</name>
</gene>
<comment type="subcellular location">
    <subcellularLocation>
        <location evidence="1">Membrane</location>
    </subcellularLocation>
</comment>
<evidence type="ECO:0000313" key="3">
    <source>
        <dbReference type="EMBL" id="KAJ8494221.1"/>
    </source>
</evidence>
<organism evidence="3 4">
    <name type="scientific">Ensete ventricosum</name>
    <name type="common">Abyssinian banana</name>
    <name type="synonym">Musa ensete</name>
    <dbReference type="NCBI Taxonomy" id="4639"/>
    <lineage>
        <taxon>Eukaryota</taxon>
        <taxon>Viridiplantae</taxon>
        <taxon>Streptophyta</taxon>
        <taxon>Embryophyta</taxon>
        <taxon>Tracheophyta</taxon>
        <taxon>Spermatophyta</taxon>
        <taxon>Magnoliopsida</taxon>
        <taxon>Liliopsida</taxon>
        <taxon>Zingiberales</taxon>
        <taxon>Musaceae</taxon>
        <taxon>Ensete</taxon>
    </lineage>
</organism>
<reference evidence="3 4" key="1">
    <citation type="submission" date="2022-12" db="EMBL/GenBank/DDBJ databases">
        <title>Chromosome-scale assembly of the Ensete ventricosum genome.</title>
        <authorList>
            <person name="Dussert Y."/>
            <person name="Stocks J."/>
            <person name="Wendawek A."/>
            <person name="Woldeyes F."/>
            <person name="Nichols R.A."/>
            <person name="Borrell J.S."/>
        </authorList>
    </citation>
    <scope>NUCLEOTIDE SEQUENCE [LARGE SCALE GENOMIC DNA]</scope>
    <source>
        <strain evidence="4">cv. Maze</strain>
        <tissue evidence="3">Seeds</tissue>
    </source>
</reference>
<keyword evidence="4" id="KW-1185">Reference proteome</keyword>
<dbReference type="GO" id="GO:0098542">
    <property type="term" value="P:defense response to other organism"/>
    <property type="evidence" value="ECO:0007669"/>
    <property type="project" value="InterPro"/>
</dbReference>
<proteinExistence type="predicted"/>